<dbReference type="GO" id="GO:0004842">
    <property type="term" value="F:ubiquitin-protein transferase activity"/>
    <property type="evidence" value="ECO:0007669"/>
    <property type="project" value="InterPro"/>
</dbReference>
<keyword evidence="1" id="KW-0862">Zinc</keyword>
<dbReference type="EMBL" id="SWLB01000009">
    <property type="protein sequence ID" value="KAF3334298.1"/>
    <property type="molecule type" value="Genomic_DNA"/>
</dbReference>
<dbReference type="Pfam" id="PF13639">
    <property type="entry name" value="zf-RING_2"/>
    <property type="match status" value="1"/>
</dbReference>
<name>A0A833RGM3_9POAL</name>
<evidence type="ECO:0000313" key="5">
    <source>
        <dbReference type="Proteomes" id="UP000623129"/>
    </source>
</evidence>
<gene>
    <name evidence="4" type="ORF">FCM35_KLT20902</name>
</gene>
<comment type="caution">
    <text evidence="4">The sequence shown here is derived from an EMBL/GenBank/DDBJ whole genome shotgun (WGS) entry which is preliminary data.</text>
</comment>
<dbReference type="GO" id="GO:0031624">
    <property type="term" value="F:ubiquitin conjugating enzyme binding"/>
    <property type="evidence" value="ECO:0007669"/>
    <property type="project" value="TreeGrafter"/>
</dbReference>
<reference evidence="4" key="1">
    <citation type="submission" date="2020-01" db="EMBL/GenBank/DDBJ databases">
        <title>Genome sequence of Kobresia littledalei, the first chromosome-level genome in the family Cyperaceae.</title>
        <authorList>
            <person name="Qu G."/>
        </authorList>
    </citation>
    <scope>NUCLEOTIDE SEQUENCE</scope>
    <source>
        <strain evidence="4">C.B.Clarke</strain>
        <tissue evidence="4">Leaf</tissue>
    </source>
</reference>
<dbReference type="OrthoDB" id="9984778at2759"/>
<keyword evidence="1" id="KW-0479">Metal-binding</keyword>
<sequence>MEIKFSRNNCRGSNVQRHRSDRRRQKRDKKIGFLRSRHFPSFRNKKTWQPHQLEVLRRDCGFRFIESCLAFCQNVCLNWDVFCFRKCGSTQFGICDFDGIFATDTFYNIQGITEIHNLVEFVLAYSIEMSGNRQMEIHYIDTGFPYTVTESFMDLFEGLTYAQSSVGLSDPFHDQNNPYWSVMHANTYKYGFSGAESNFYYNFDHAYDLNEYTHRVDEGRRVWDNPTTPLTNLGSPHGSQGHSPNSNSSSEERIRGTPSSSSPQIIWQDNIDPDNMTYEELLDLGEAVGTQNRGMSKECISMLPVSKFKCSFFPRKKSRRERCVICQMDYKRGDRQMTLPCKHVYHVGCVTRWLSINKVCPVCFCEVTPQEPKKH</sequence>
<feature type="domain" description="RING-type" evidence="3">
    <location>
        <begin position="323"/>
        <end position="363"/>
    </location>
</feature>
<protein>
    <submittedName>
        <fullName evidence="4">E3 ubiquitin ligase BIG BROTHER</fullName>
    </submittedName>
</protein>
<dbReference type="SMART" id="SM00184">
    <property type="entry name" value="RING"/>
    <property type="match status" value="1"/>
</dbReference>
<dbReference type="Proteomes" id="UP000623129">
    <property type="component" value="Unassembled WGS sequence"/>
</dbReference>
<dbReference type="PANTHER" id="PTHR46400">
    <property type="entry name" value="RING/U-BOX SUPERFAMILY PROTEIN"/>
    <property type="match status" value="1"/>
</dbReference>
<dbReference type="GO" id="GO:0046621">
    <property type="term" value="P:negative regulation of organ growth"/>
    <property type="evidence" value="ECO:0007669"/>
    <property type="project" value="InterPro"/>
</dbReference>
<evidence type="ECO:0000259" key="3">
    <source>
        <dbReference type="PROSITE" id="PS50089"/>
    </source>
</evidence>
<feature type="region of interest" description="Disordered" evidence="2">
    <location>
        <begin position="220"/>
        <end position="268"/>
    </location>
</feature>
<dbReference type="PROSITE" id="PS50089">
    <property type="entry name" value="ZF_RING_2"/>
    <property type="match status" value="1"/>
</dbReference>
<evidence type="ECO:0000256" key="1">
    <source>
        <dbReference type="PROSITE-ProRule" id="PRU00175"/>
    </source>
</evidence>
<feature type="compositionally biased region" description="Polar residues" evidence="2">
    <location>
        <begin position="1"/>
        <end position="15"/>
    </location>
</feature>
<organism evidence="4 5">
    <name type="scientific">Carex littledalei</name>
    <dbReference type="NCBI Taxonomy" id="544730"/>
    <lineage>
        <taxon>Eukaryota</taxon>
        <taxon>Viridiplantae</taxon>
        <taxon>Streptophyta</taxon>
        <taxon>Embryophyta</taxon>
        <taxon>Tracheophyta</taxon>
        <taxon>Spermatophyta</taxon>
        <taxon>Magnoliopsida</taxon>
        <taxon>Liliopsida</taxon>
        <taxon>Poales</taxon>
        <taxon>Cyperaceae</taxon>
        <taxon>Cyperoideae</taxon>
        <taxon>Cariceae</taxon>
        <taxon>Carex</taxon>
        <taxon>Carex subgen. Euthyceras</taxon>
    </lineage>
</organism>
<feature type="compositionally biased region" description="Polar residues" evidence="2">
    <location>
        <begin position="225"/>
        <end position="234"/>
    </location>
</feature>
<dbReference type="InterPro" id="IPR013083">
    <property type="entry name" value="Znf_RING/FYVE/PHD"/>
</dbReference>
<dbReference type="FunFam" id="3.30.40.10:FF:000226">
    <property type="entry name" value="E3 ubiquitin ligase BIG BROTHER"/>
    <property type="match status" value="1"/>
</dbReference>
<feature type="compositionally biased region" description="Polar residues" evidence="2">
    <location>
        <begin position="257"/>
        <end position="267"/>
    </location>
</feature>
<feature type="compositionally biased region" description="Low complexity" evidence="2">
    <location>
        <begin position="237"/>
        <end position="249"/>
    </location>
</feature>
<feature type="compositionally biased region" description="Basic residues" evidence="2">
    <location>
        <begin position="16"/>
        <end position="27"/>
    </location>
</feature>
<accession>A0A833RGM3</accession>
<evidence type="ECO:0000256" key="2">
    <source>
        <dbReference type="SAM" id="MobiDB-lite"/>
    </source>
</evidence>
<dbReference type="SUPFAM" id="SSF57850">
    <property type="entry name" value="RING/U-box"/>
    <property type="match status" value="1"/>
</dbReference>
<evidence type="ECO:0000313" key="4">
    <source>
        <dbReference type="EMBL" id="KAF3334298.1"/>
    </source>
</evidence>
<dbReference type="InterPro" id="IPR001841">
    <property type="entry name" value="Znf_RING"/>
</dbReference>
<dbReference type="AlphaFoldDB" id="A0A833RGM3"/>
<keyword evidence="5" id="KW-1185">Reference proteome</keyword>
<dbReference type="InterPro" id="IPR033276">
    <property type="entry name" value="BB"/>
</dbReference>
<dbReference type="PANTHER" id="PTHR46400:SF5">
    <property type="entry name" value="RING-TYPE DOMAIN-CONTAINING PROTEIN"/>
    <property type="match status" value="1"/>
</dbReference>
<proteinExistence type="predicted"/>
<feature type="region of interest" description="Disordered" evidence="2">
    <location>
        <begin position="1"/>
        <end position="27"/>
    </location>
</feature>
<dbReference type="Gene3D" id="3.30.40.10">
    <property type="entry name" value="Zinc/RING finger domain, C3HC4 (zinc finger)"/>
    <property type="match status" value="1"/>
</dbReference>
<dbReference type="GO" id="GO:0016567">
    <property type="term" value="P:protein ubiquitination"/>
    <property type="evidence" value="ECO:0007669"/>
    <property type="project" value="InterPro"/>
</dbReference>
<keyword evidence="1" id="KW-0863">Zinc-finger</keyword>
<dbReference type="GO" id="GO:0008270">
    <property type="term" value="F:zinc ion binding"/>
    <property type="evidence" value="ECO:0007669"/>
    <property type="project" value="UniProtKB-KW"/>
</dbReference>